<sequence length="42" mass="4752">MAFAMHKTSLTLFLMPLMFNFSFYVSESSNASQKAGNFKVNI</sequence>
<evidence type="ECO:0000313" key="2">
    <source>
        <dbReference type="Proteomes" id="UP000199663"/>
    </source>
</evidence>
<reference evidence="1 2" key="1">
    <citation type="submission" date="2016-10" db="EMBL/GenBank/DDBJ databases">
        <authorList>
            <person name="Varghese N."/>
            <person name="Submissions S."/>
        </authorList>
    </citation>
    <scope>NUCLEOTIDE SEQUENCE [LARGE SCALE GENOMIC DNA]</scope>
    <source>
        <strain evidence="1 2">DSM 17997</strain>
    </source>
</reference>
<name>A0A1H3RD40_9BACT</name>
<dbReference type="EMBL" id="FNQC01000008">
    <property type="protein sequence ID" value="SDZ23597.1"/>
    <property type="molecule type" value="Genomic_DNA"/>
</dbReference>
<keyword evidence="2" id="KW-1185">Reference proteome</keyword>
<accession>A0A1H3RD40</accession>
<gene>
    <name evidence="1" type="ORF">SAMN05444412_10849</name>
</gene>
<comment type="caution">
    <text evidence="1">The sequence shown here is derived from an EMBL/GenBank/DDBJ whole genome shotgun (WGS) entry which is preliminary data.</text>
</comment>
<proteinExistence type="predicted"/>
<organism evidence="1 2">
    <name type="scientific">Rhodonellum ikkaensis</name>
    <dbReference type="NCBI Taxonomy" id="336829"/>
    <lineage>
        <taxon>Bacteria</taxon>
        <taxon>Pseudomonadati</taxon>
        <taxon>Bacteroidota</taxon>
        <taxon>Cytophagia</taxon>
        <taxon>Cytophagales</taxon>
        <taxon>Cytophagaceae</taxon>
        <taxon>Rhodonellum</taxon>
    </lineage>
</organism>
<dbReference type="Proteomes" id="UP000199663">
    <property type="component" value="Unassembled WGS sequence"/>
</dbReference>
<evidence type="ECO:0000313" key="1">
    <source>
        <dbReference type="EMBL" id="SDZ23597.1"/>
    </source>
</evidence>
<protein>
    <submittedName>
        <fullName evidence="1">Uncharacterized protein</fullName>
    </submittedName>
</protein>